<dbReference type="Proteomes" id="UP000321746">
    <property type="component" value="Unassembled WGS sequence"/>
</dbReference>
<evidence type="ECO:0000313" key="2">
    <source>
        <dbReference type="EMBL" id="GEN64522.1"/>
    </source>
</evidence>
<protein>
    <submittedName>
        <fullName evidence="2">Uncharacterized protein</fullName>
    </submittedName>
</protein>
<keyword evidence="1" id="KW-1133">Transmembrane helix</keyword>
<keyword evidence="1" id="KW-0472">Membrane</keyword>
<evidence type="ECO:0000313" key="3">
    <source>
        <dbReference type="Proteomes" id="UP000321746"/>
    </source>
</evidence>
<comment type="caution">
    <text evidence="2">The sequence shown here is derived from an EMBL/GenBank/DDBJ whole genome shotgun (WGS) entry which is preliminary data.</text>
</comment>
<keyword evidence="3" id="KW-1185">Reference proteome</keyword>
<sequence>MAQDRTVSPPQPHPAVEIIRFLALVLLWTLALVVALVLPDLFLDPTTGVLDLG</sequence>
<dbReference type="RefSeq" id="WP_166318482.1">
    <property type="nucleotide sequence ID" value="NZ_BJYG01000044.1"/>
</dbReference>
<proteinExistence type="predicted"/>
<feature type="transmembrane region" description="Helical" evidence="1">
    <location>
        <begin position="21"/>
        <end position="43"/>
    </location>
</feature>
<name>A0A511XNJ6_9PROT</name>
<reference evidence="2 3" key="1">
    <citation type="submission" date="2019-07" db="EMBL/GenBank/DDBJ databases">
        <title>Whole genome shotgun sequence of Acetobacter oeni NBRC 105207.</title>
        <authorList>
            <person name="Hosoyama A."/>
            <person name="Uohara A."/>
            <person name="Ohji S."/>
            <person name="Ichikawa N."/>
        </authorList>
    </citation>
    <scope>NUCLEOTIDE SEQUENCE [LARGE SCALE GENOMIC DNA]</scope>
    <source>
        <strain evidence="2 3">NBRC 105207</strain>
    </source>
</reference>
<evidence type="ECO:0000256" key="1">
    <source>
        <dbReference type="SAM" id="Phobius"/>
    </source>
</evidence>
<dbReference type="EMBL" id="BJYG01000044">
    <property type="protein sequence ID" value="GEN64522.1"/>
    <property type="molecule type" value="Genomic_DNA"/>
</dbReference>
<organism evidence="2 3">
    <name type="scientific">Acetobacter oeni</name>
    <dbReference type="NCBI Taxonomy" id="304077"/>
    <lineage>
        <taxon>Bacteria</taxon>
        <taxon>Pseudomonadati</taxon>
        <taxon>Pseudomonadota</taxon>
        <taxon>Alphaproteobacteria</taxon>
        <taxon>Acetobacterales</taxon>
        <taxon>Acetobacteraceae</taxon>
        <taxon>Acetobacter</taxon>
    </lineage>
</organism>
<gene>
    <name evidence="2" type="ORF">AOE01nite_27460</name>
</gene>
<keyword evidence="1" id="KW-0812">Transmembrane</keyword>
<accession>A0A511XNJ6</accession>
<dbReference type="AlphaFoldDB" id="A0A511XNJ6"/>